<dbReference type="Gramene" id="BGIOSGA016246-TA">
    <property type="protein sequence ID" value="BGIOSGA016246-PA"/>
    <property type="gene ID" value="BGIOSGA016246"/>
</dbReference>
<reference evidence="2 3" key="1">
    <citation type="journal article" date="2005" name="PLoS Biol.">
        <title>The genomes of Oryza sativa: a history of duplications.</title>
        <authorList>
            <person name="Yu J."/>
            <person name="Wang J."/>
            <person name="Lin W."/>
            <person name="Li S."/>
            <person name="Li H."/>
            <person name="Zhou J."/>
            <person name="Ni P."/>
            <person name="Dong W."/>
            <person name="Hu S."/>
            <person name="Zeng C."/>
            <person name="Zhang J."/>
            <person name="Zhang Y."/>
            <person name="Li R."/>
            <person name="Xu Z."/>
            <person name="Li S."/>
            <person name="Li X."/>
            <person name="Zheng H."/>
            <person name="Cong L."/>
            <person name="Lin L."/>
            <person name="Yin J."/>
            <person name="Geng J."/>
            <person name="Li G."/>
            <person name="Shi J."/>
            <person name="Liu J."/>
            <person name="Lv H."/>
            <person name="Li J."/>
            <person name="Wang J."/>
            <person name="Deng Y."/>
            <person name="Ran L."/>
            <person name="Shi X."/>
            <person name="Wang X."/>
            <person name="Wu Q."/>
            <person name="Li C."/>
            <person name="Ren X."/>
            <person name="Wang J."/>
            <person name="Wang X."/>
            <person name="Li D."/>
            <person name="Liu D."/>
            <person name="Zhang X."/>
            <person name="Ji Z."/>
            <person name="Zhao W."/>
            <person name="Sun Y."/>
            <person name="Zhang Z."/>
            <person name="Bao J."/>
            <person name="Han Y."/>
            <person name="Dong L."/>
            <person name="Ji J."/>
            <person name="Chen P."/>
            <person name="Wu S."/>
            <person name="Liu J."/>
            <person name="Xiao Y."/>
            <person name="Bu D."/>
            <person name="Tan J."/>
            <person name="Yang L."/>
            <person name="Ye C."/>
            <person name="Zhang J."/>
            <person name="Xu J."/>
            <person name="Zhou Y."/>
            <person name="Yu Y."/>
            <person name="Zhang B."/>
            <person name="Zhuang S."/>
            <person name="Wei H."/>
            <person name="Liu B."/>
            <person name="Lei M."/>
            <person name="Yu H."/>
            <person name="Li Y."/>
            <person name="Xu H."/>
            <person name="Wei S."/>
            <person name="He X."/>
            <person name="Fang L."/>
            <person name="Zhang Z."/>
            <person name="Zhang Y."/>
            <person name="Huang X."/>
            <person name="Su Z."/>
            <person name="Tong W."/>
            <person name="Li J."/>
            <person name="Tong Z."/>
            <person name="Li S."/>
            <person name="Ye J."/>
            <person name="Wang L."/>
            <person name="Fang L."/>
            <person name="Lei T."/>
            <person name="Chen C."/>
            <person name="Chen H."/>
            <person name="Xu Z."/>
            <person name="Li H."/>
            <person name="Huang H."/>
            <person name="Zhang F."/>
            <person name="Xu H."/>
            <person name="Li N."/>
            <person name="Zhao C."/>
            <person name="Li S."/>
            <person name="Dong L."/>
            <person name="Huang Y."/>
            <person name="Li L."/>
            <person name="Xi Y."/>
            <person name="Qi Q."/>
            <person name="Li W."/>
            <person name="Zhang B."/>
            <person name="Hu W."/>
            <person name="Zhang Y."/>
            <person name="Tian X."/>
            <person name="Jiao Y."/>
            <person name="Liang X."/>
            <person name="Jin J."/>
            <person name="Gao L."/>
            <person name="Zheng W."/>
            <person name="Hao B."/>
            <person name="Liu S."/>
            <person name="Wang W."/>
            <person name="Yuan L."/>
            <person name="Cao M."/>
            <person name="McDermott J."/>
            <person name="Samudrala R."/>
            <person name="Wang J."/>
            <person name="Wong G.K."/>
            <person name="Yang H."/>
        </authorList>
    </citation>
    <scope>NUCLEOTIDE SEQUENCE [LARGE SCALE GENOMIC DNA]</scope>
    <source>
        <strain evidence="3">cv. 93-11</strain>
    </source>
</reference>
<sequence length="130" mass="13105">MAPRNTAVSIILLAVAVAVAGVPLAAAVAGNNNMQIVPTTSDQPAGGESTAVVADVAEALIISRPPWEGGGVAGGAGDAQAMSECMEKTLYTGPCLEALCTAACILELNNGGHCRGGFLFFKKCSCFLCF</sequence>
<dbReference type="EMBL" id="CM000129">
    <property type="protein sequence ID" value="EAY93840.1"/>
    <property type="molecule type" value="Genomic_DNA"/>
</dbReference>
<feature type="chain" id="PRO_5002650183" evidence="1">
    <location>
        <begin position="22"/>
        <end position="130"/>
    </location>
</feature>
<protein>
    <submittedName>
        <fullName evidence="2">Uncharacterized protein</fullName>
    </submittedName>
</protein>
<keyword evidence="3" id="KW-1185">Reference proteome</keyword>
<dbReference type="HOGENOM" id="CLU_1941448_0_0_1"/>
<gene>
    <name evidence="2" type="ORF">OsI_15617</name>
</gene>
<dbReference type="AlphaFoldDB" id="A2XSN0"/>
<name>A2XSN0_ORYSI</name>
<organism evidence="2 3">
    <name type="scientific">Oryza sativa subsp. indica</name>
    <name type="common">Rice</name>
    <dbReference type="NCBI Taxonomy" id="39946"/>
    <lineage>
        <taxon>Eukaryota</taxon>
        <taxon>Viridiplantae</taxon>
        <taxon>Streptophyta</taxon>
        <taxon>Embryophyta</taxon>
        <taxon>Tracheophyta</taxon>
        <taxon>Spermatophyta</taxon>
        <taxon>Magnoliopsida</taxon>
        <taxon>Liliopsida</taxon>
        <taxon>Poales</taxon>
        <taxon>Poaceae</taxon>
        <taxon>BOP clade</taxon>
        <taxon>Oryzoideae</taxon>
        <taxon>Oryzeae</taxon>
        <taxon>Oryzinae</taxon>
        <taxon>Oryza</taxon>
        <taxon>Oryza sativa</taxon>
    </lineage>
</organism>
<evidence type="ECO:0000313" key="2">
    <source>
        <dbReference type="EMBL" id="EAY93840.1"/>
    </source>
</evidence>
<evidence type="ECO:0000256" key="1">
    <source>
        <dbReference type="SAM" id="SignalP"/>
    </source>
</evidence>
<dbReference type="Proteomes" id="UP000007015">
    <property type="component" value="Chromosome 4"/>
</dbReference>
<accession>A2XSN0</accession>
<proteinExistence type="predicted"/>
<keyword evidence="1" id="KW-0732">Signal</keyword>
<feature type="signal peptide" evidence="1">
    <location>
        <begin position="1"/>
        <end position="21"/>
    </location>
</feature>
<dbReference type="OMA" id="ACILELN"/>
<evidence type="ECO:0000313" key="3">
    <source>
        <dbReference type="Proteomes" id="UP000007015"/>
    </source>
</evidence>